<sequence length="1372" mass="148898">MASYGGWPPSSTTAEAASAVAEAATAATAAITSMDPTGLYSSNLVTSALSTIGDAQFFDESISASTVRTQLAVTGDPSNPSTTLNLIKGMKWLLANMSKGRNVSDFFPHVVKLVGAPNLEVRKMVYIYLARYANHDNSCRELALLSINAFQRGLADREPLLRSLALRVLTCMDVPDVLQLQVLGVRTCCKDSSPYVRKCAANAVGKLHPRCIEAGDGAQAEQLVDIITKLLEDDGSTMVLTSAMIAFCEICPQRLDLLHGCYRKMCHLLTDMDEWGQVVVIDAFAQYCRKFFKQPRGQIHGSAEKIDRESRITRSSRKMGVTGPLACEVPLNGVAATNEALLSLDGPSSSIAANGHATVATLPPRQKQMVKRRVVRKAFYSDEEDESSVEEVAPYYPMSGGNVARSLRESPVMGSPFGGSNKPFFRDDVSASVDGNKEQDGFGWKAHGGAPAAALDDDDEDNDLDEDHKLLLWSSLPLLKSRNSAVVLAACSLHYYCGVASIKIRSSLGKALVRIHRDRREIQYIVLVAIRTLVQECPSAFSPFLHDFFVKGMDPSFTRMIKLDILVFLSTDPKSIDAVLTELQTYVRHGDKAFACAAIRAVGKVAELARVAYDRRAYTAGDLEVASARAESNSIALNCLSGIVTLSEFSKNAEVVGECAETMQRILSQLLSDDGMTCKVKDSARVQERALKRLLLILVRSLNPNEDDYDKQMSAEQTQLQLMVVRVPDSAVASIIFIVGEWLTMPQSVLSPWNITEKSRIGIRLEVLRLLAKHFSSLDSRIKLQSVHFASKVLLTLKANQISSPHVSHKECAVSEFILAMARVDVLQDVRDRARYEGSILQLSVGLSYDTSTLQQIPSSASSLSLDMAKSMLLRRKPTASSLPLDSKEISGAMNEVDIFRFGTLNNVICNRTVGSTNPLPAWATKDSPSILRDASAATMTEKSINGGENGSYSSSEEDDESSSADDSSSASSEESGDESRDDDSTESSFEEKPIKDKVNGNVELEVKPPRSNFAQIAGSITPSVIQTVAQDESSSESSSNDGSDSDDSSGESANIDESNGNNKMNTPDRPIDLNILDMEIANNLSRVSVAAGLEGLVMAPLVGNKNDAYKPSSIDDQCGAWKEYVRPTLSGGLLVKMRFVYGTCREREARVMGLDSKSPSTVCLQVHVENMRPDEGALRHVRIVHRGGISSGIISPSRVITPPEIPILKKGMVSTIFIGLTFASITDRDGLTLAKFDVKSDRGNTSIEVRPTLGELLCDESTKSMSQFDFDSRMSKLQGIQRISSTFTLSPISDDWFKNLPSMVLKHLNLNLIGNWTGKGAFVAALPASGQEVYILVKCDPVTGSGEMIVCSNDAMAANSITNLLKQALSA</sequence>
<accession>A0ABD3RV66</accession>
<feature type="compositionally biased region" description="Low complexity" evidence="6">
    <location>
        <begin position="965"/>
        <end position="974"/>
    </location>
</feature>
<dbReference type="GO" id="GO:0015031">
    <property type="term" value="P:protein transport"/>
    <property type="evidence" value="ECO:0007669"/>
    <property type="project" value="UniProtKB-KW"/>
</dbReference>
<evidence type="ECO:0000256" key="3">
    <source>
        <dbReference type="ARBA" id="ARBA00022448"/>
    </source>
</evidence>
<evidence type="ECO:0000256" key="6">
    <source>
        <dbReference type="SAM" id="MobiDB-lite"/>
    </source>
</evidence>
<evidence type="ECO:0000256" key="2">
    <source>
        <dbReference type="ARBA" id="ARBA00006613"/>
    </source>
</evidence>
<evidence type="ECO:0000256" key="4">
    <source>
        <dbReference type="ARBA" id="ARBA00022927"/>
    </source>
</evidence>
<keyword evidence="4" id="KW-0653">Protein transport</keyword>
<comment type="subcellular location">
    <subcellularLocation>
        <location evidence="1">Endomembrane system</location>
    </subcellularLocation>
</comment>
<dbReference type="InterPro" id="IPR011989">
    <property type="entry name" value="ARM-like"/>
</dbReference>
<dbReference type="Gene3D" id="1.25.10.10">
    <property type="entry name" value="Leucine-rich Repeat Variant"/>
    <property type="match status" value="1"/>
</dbReference>
<keyword evidence="9" id="KW-1185">Reference proteome</keyword>
<dbReference type="PIRSF" id="PIRSF037096">
    <property type="entry name" value="AP3_complex_beta"/>
    <property type="match status" value="1"/>
</dbReference>
<proteinExistence type="inferred from homology"/>
<evidence type="ECO:0000256" key="1">
    <source>
        <dbReference type="ARBA" id="ARBA00004308"/>
    </source>
</evidence>
<feature type="domain" description="Clathrin/coatomer adaptor adaptin-like N-terminal" evidence="7">
    <location>
        <begin position="90"/>
        <end position="609"/>
    </location>
</feature>
<comment type="similarity">
    <text evidence="2">Belongs to the adaptor complexes large subunit family.</text>
</comment>
<evidence type="ECO:0000259" key="7">
    <source>
        <dbReference type="Pfam" id="PF01602"/>
    </source>
</evidence>
<feature type="region of interest" description="Disordered" evidence="6">
    <location>
        <begin position="939"/>
        <end position="1007"/>
    </location>
</feature>
<feature type="compositionally biased region" description="Acidic residues" evidence="6">
    <location>
        <begin position="975"/>
        <end position="986"/>
    </location>
</feature>
<dbReference type="Pfam" id="PF01602">
    <property type="entry name" value="Adaptin_N"/>
    <property type="match status" value="1"/>
</dbReference>
<protein>
    <recommendedName>
        <fullName evidence="7">Clathrin/coatomer adaptor adaptin-like N-terminal domain-containing protein</fullName>
    </recommendedName>
</protein>
<evidence type="ECO:0000313" key="8">
    <source>
        <dbReference type="EMBL" id="KAL3816100.1"/>
    </source>
</evidence>
<dbReference type="InterPro" id="IPR026739">
    <property type="entry name" value="AP_beta"/>
</dbReference>
<organism evidence="8 9">
    <name type="scientific">Cyclostephanos tholiformis</name>
    <dbReference type="NCBI Taxonomy" id="382380"/>
    <lineage>
        <taxon>Eukaryota</taxon>
        <taxon>Sar</taxon>
        <taxon>Stramenopiles</taxon>
        <taxon>Ochrophyta</taxon>
        <taxon>Bacillariophyta</taxon>
        <taxon>Coscinodiscophyceae</taxon>
        <taxon>Thalassiosirophycidae</taxon>
        <taxon>Stephanodiscales</taxon>
        <taxon>Stephanodiscaceae</taxon>
        <taxon>Cyclostephanos</taxon>
    </lineage>
</organism>
<feature type="compositionally biased region" description="Basic and acidic residues" evidence="6">
    <location>
        <begin position="990"/>
        <end position="1007"/>
    </location>
</feature>
<keyword evidence="5" id="KW-0472">Membrane</keyword>
<dbReference type="EMBL" id="JALLPB020000165">
    <property type="protein sequence ID" value="KAL3816100.1"/>
    <property type="molecule type" value="Genomic_DNA"/>
</dbReference>
<dbReference type="Proteomes" id="UP001530377">
    <property type="component" value="Unassembled WGS sequence"/>
</dbReference>
<gene>
    <name evidence="8" type="ORF">ACHAXA_004525</name>
</gene>
<feature type="compositionally biased region" description="Polar residues" evidence="6">
    <location>
        <begin position="1056"/>
        <end position="1066"/>
    </location>
</feature>
<keyword evidence="3" id="KW-0813">Transport</keyword>
<dbReference type="SUPFAM" id="SSF48371">
    <property type="entry name" value="ARM repeat"/>
    <property type="match status" value="1"/>
</dbReference>
<reference evidence="8 9" key="1">
    <citation type="submission" date="2024-10" db="EMBL/GenBank/DDBJ databases">
        <title>Updated reference genomes for cyclostephanoid diatoms.</title>
        <authorList>
            <person name="Roberts W.R."/>
            <person name="Alverson A.J."/>
        </authorList>
    </citation>
    <scope>NUCLEOTIDE SEQUENCE [LARGE SCALE GENOMIC DNA]</scope>
    <source>
        <strain evidence="8 9">AJA228-03</strain>
    </source>
</reference>
<evidence type="ECO:0000256" key="5">
    <source>
        <dbReference type="ARBA" id="ARBA00023136"/>
    </source>
</evidence>
<evidence type="ECO:0000313" key="9">
    <source>
        <dbReference type="Proteomes" id="UP001530377"/>
    </source>
</evidence>
<dbReference type="PANTHER" id="PTHR11134">
    <property type="entry name" value="ADAPTOR COMPLEX SUBUNIT BETA FAMILY MEMBER"/>
    <property type="match status" value="1"/>
</dbReference>
<name>A0ABD3RV66_9STRA</name>
<dbReference type="InterPro" id="IPR016024">
    <property type="entry name" value="ARM-type_fold"/>
</dbReference>
<feature type="region of interest" description="Disordered" evidence="6">
    <location>
        <begin position="1028"/>
        <end position="1069"/>
    </location>
</feature>
<dbReference type="InterPro" id="IPR002553">
    <property type="entry name" value="Clathrin/coatomer_adapt-like_N"/>
</dbReference>
<comment type="caution">
    <text evidence="8">The sequence shown here is derived from an EMBL/GenBank/DDBJ whole genome shotgun (WGS) entry which is preliminary data.</text>
</comment>
<dbReference type="InterPro" id="IPR026740">
    <property type="entry name" value="AP3_beta"/>
</dbReference>
<feature type="compositionally biased region" description="Low complexity" evidence="6">
    <location>
        <begin position="1032"/>
        <end position="1043"/>
    </location>
</feature>
<dbReference type="GO" id="GO:0012505">
    <property type="term" value="C:endomembrane system"/>
    <property type="evidence" value="ECO:0007669"/>
    <property type="project" value="UniProtKB-SubCell"/>
</dbReference>